<evidence type="ECO:0000256" key="6">
    <source>
        <dbReference type="ARBA" id="ARBA00023136"/>
    </source>
</evidence>
<feature type="transmembrane region" description="Helical" evidence="8">
    <location>
        <begin position="283"/>
        <end position="305"/>
    </location>
</feature>
<dbReference type="EMBL" id="CP055900">
    <property type="protein sequence ID" value="QKX58072.1"/>
    <property type="molecule type" value="Genomic_DNA"/>
</dbReference>
<dbReference type="Gene3D" id="1.20.1250.20">
    <property type="entry name" value="MFS general substrate transporter like domains"/>
    <property type="match status" value="1"/>
</dbReference>
<evidence type="ECO:0000256" key="8">
    <source>
        <dbReference type="SAM" id="Phobius"/>
    </source>
</evidence>
<evidence type="ECO:0000256" key="2">
    <source>
        <dbReference type="ARBA" id="ARBA00005982"/>
    </source>
</evidence>
<accession>A0A7H8QVJ2</accession>
<keyword evidence="5 8" id="KW-1133">Transmembrane helix</keyword>
<dbReference type="AlphaFoldDB" id="A0A7H8QVJ2"/>
<feature type="transmembrane region" description="Helical" evidence="8">
    <location>
        <begin position="417"/>
        <end position="435"/>
    </location>
</feature>
<evidence type="ECO:0000313" key="9">
    <source>
        <dbReference type="EMBL" id="QKX58072.1"/>
    </source>
</evidence>
<evidence type="ECO:0000256" key="7">
    <source>
        <dbReference type="SAM" id="MobiDB-lite"/>
    </source>
</evidence>
<dbReference type="KEGG" id="trg:TRUGW13939_05193"/>
<reference evidence="10" key="1">
    <citation type="submission" date="2020-06" db="EMBL/GenBank/DDBJ databases">
        <title>A chromosome-scale genome assembly of Talaromyces rugulosus W13939.</title>
        <authorList>
            <person name="Wang B."/>
            <person name="Guo L."/>
            <person name="Ye K."/>
            <person name="Wang L."/>
        </authorList>
    </citation>
    <scope>NUCLEOTIDE SEQUENCE [LARGE SCALE GENOMIC DNA]</scope>
    <source>
        <strain evidence="10">W13939</strain>
    </source>
</reference>
<dbReference type="Pfam" id="PF00854">
    <property type="entry name" value="PTR2"/>
    <property type="match status" value="1"/>
</dbReference>
<dbReference type="InterPro" id="IPR000109">
    <property type="entry name" value="POT_fam"/>
</dbReference>
<feature type="transmembrane region" description="Helical" evidence="8">
    <location>
        <begin position="258"/>
        <end position="277"/>
    </location>
</feature>
<evidence type="ECO:0000256" key="1">
    <source>
        <dbReference type="ARBA" id="ARBA00004141"/>
    </source>
</evidence>
<sequence length="604" mass="66322">MATNTGENIIADIIATRPPEEVVEPTGRNSFAIPPHHAQDTEKGLSAAVTSASDDSEYPSPTQEEKTTLRKVPGNLNMIAYALCLVEFAERASYYGSQTLFSNFVEFGLPKGGNGAGAPPKGTQETAGALGMGLQASQGFVLLFAFLAYIVPIFGGWWADVKVGRYYAIVVGVLICGVAHIIQIIGAIPSVLQQGTAHSAPPFIISLLILAVGAGIFKPNVAPILLDQQVLEKEYTKVLKTGEKVIISPEATTTRAMLIFYGMVNVGAFYQLATTYAEKDVGYWLAFLLSGTIYFLLPILLFFMYKRTRKLPPSGSELPSVFKILGRALKESRGQIWKKNFWDSAKPSTLAARGITVDWSDRLVEDVKRTVSACHIFLFFPIYNMNDGGIGSISTNQGAAMVTNGAPNDLLNNFNPLTIIVFVPFLSYVVYPLMARWGFRNGPINRMTFGFFLATCAGVYSAVLQYKIYEMSPCGYSASTCDTVAPISIWLQIPNQVLSAMSECFCNVTAYEIAYSRAPPTMRGLVMAIFLFMTALSNAFGEILLPVTVDPYLIWIWAAPAIALAVQSVWFWYKFHDLNNEQFMLDPVSYSEESQETIVEKVKE</sequence>
<organism evidence="9 10">
    <name type="scientific">Talaromyces rugulosus</name>
    <name type="common">Penicillium rugulosum</name>
    <dbReference type="NCBI Taxonomy" id="121627"/>
    <lineage>
        <taxon>Eukaryota</taxon>
        <taxon>Fungi</taxon>
        <taxon>Dikarya</taxon>
        <taxon>Ascomycota</taxon>
        <taxon>Pezizomycotina</taxon>
        <taxon>Eurotiomycetes</taxon>
        <taxon>Eurotiomycetidae</taxon>
        <taxon>Eurotiales</taxon>
        <taxon>Trichocomaceae</taxon>
        <taxon>Talaromyces</taxon>
        <taxon>Talaromyces sect. Islandici</taxon>
    </lineage>
</organism>
<feature type="region of interest" description="Disordered" evidence="7">
    <location>
        <begin position="17"/>
        <end position="67"/>
    </location>
</feature>
<feature type="transmembrane region" description="Helical" evidence="8">
    <location>
        <begin position="525"/>
        <end position="546"/>
    </location>
</feature>
<comment type="similarity">
    <text evidence="2">Belongs to the major facilitator superfamily. Proton-dependent oligopeptide transporter (POT/PTR) (TC 2.A.17) family.</text>
</comment>
<protein>
    <recommendedName>
        <fullName evidence="11">Major facilitator superfamily (MFS) profile domain-containing protein</fullName>
    </recommendedName>
</protein>
<name>A0A7H8QVJ2_TALRU</name>
<feature type="transmembrane region" description="Helical" evidence="8">
    <location>
        <begin position="140"/>
        <end position="159"/>
    </location>
</feature>
<evidence type="ECO:0000256" key="4">
    <source>
        <dbReference type="ARBA" id="ARBA00022692"/>
    </source>
</evidence>
<keyword evidence="3" id="KW-0813">Transport</keyword>
<dbReference type="SUPFAM" id="SSF103473">
    <property type="entry name" value="MFS general substrate transporter"/>
    <property type="match status" value="1"/>
</dbReference>
<dbReference type="RefSeq" id="XP_035344250.1">
    <property type="nucleotide sequence ID" value="XM_035488357.1"/>
</dbReference>
<comment type="subcellular location">
    <subcellularLocation>
        <location evidence="1">Membrane</location>
        <topology evidence="1">Multi-pass membrane protein</topology>
    </subcellularLocation>
</comment>
<proteinExistence type="inferred from homology"/>
<dbReference type="OrthoDB" id="8904098at2759"/>
<keyword evidence="4 8" id="KW-0812">Transmembrane</keyword>
<feature type="transmembrane region" description="Helical" evidence="8">
    <location>
        <begin position="200"/>
        <end position="217"/>
    </location>
</feature>
<dbReference type="GO" id="GO:0071916">
    <property type="term" value="F:dipeptide transmembrane transporter activity"/>
    <property type="evidence" value="ECO:0007669"/>
    <property type="project" value="UniProtKB-ARBA"/>
</dbReference>
<gene>
    <name evidence="9" type="ORF">TRUGW13939_05193</name>
</gene>
<evidence type="ECO:0000256" key="5">
    <source>
        <dbReference type="ARBA" id="ARBA00022989"/>
    </source>
</evidence>
<feature type="transmembrane region" description="Helical" evidence="8">
    <location>
        <begin position="447"/>
        <end position="466"/>
    </location>
</feature>
<evidence type="ECO:0000313" key="10">
    <source>
        <dbReference type="Proteomes" id="UP000509510"/>
    </source>
</evidence>
<evidence type="ECO:0008006" key="11">
    <source>
        <dbReference type="Google" id="ProtNLM"/>
    </source>
</evidence>
<dbReference type="Proteomes" id="UP000509510">
    <property type="component" value="Chromosome III"/>
</dbReference>
<feature type="transmembrane region" description="Helical" evidence="8">
    <location>
        <begin position="166"/>
        <end position="188"/>
    </location>
</feature>
<dbReference type="PANTHER" id="PTHR11654">
    <property type="entry name" value="OLIGOPEPTIDE TRANSPORTER-RELATED"/>
    <property type="match status" value="1"/>
</dbReference>
<dbReference type="GO" id="GO:0005886">
    <property type="term" value="C:plasma membrane"/>
    <property type="evidence" value="ECO:0007669"/>
    <property type="project" value="UniProtKB-ARBA"/>
</dbReference>
<keyword evidence="6 8" id="KW-0472">Membrane</keyword>
<dbReference type="GeneID" id="55992691"/>
<dbReference type="InterPro" id="IPR036259">
    <property type="entry name" value="MFS_trans_sf"/>
</dbReference>
<feature type="transmembrane region" description="Helical" evidence="8">
    <location>
        <begin position="552"/>
        <end position="573"/>
    </location>
</feature>
<dbReference type="FunFam" id="1.20.1250.20:FF:000085">
    <property type="entry name" value="MFS peptide transporter Ptr2"/>
    <property type="match status" value="1"/>
</dbReference>
<keyword evidence="10" id="KW-1185">Reference proteome</keyword>
<evidence type="ECO:0000256" key="3">
    <source>
        <dbReference type="ARBA" id="ARBA00022448"/>
    </source>
</evidence>